<protein>
    <submittedName>
        <fullName evidence="1">Uncharacterized protein</fullName>
    </submittedName>
</protein>
<dbReference type="GO" id="GO:0008270">
    <property type="term" value="F:zinc ion binding"/>
    <property type="evidence" value="ECO:0007669"/>
    <property type="project" value="UniProtKB-KW"/>
</dbReference>
<sequence>MLFRSKCNTSNSHEKSVILHLVDFLPNLNFQNCELAQKNSSTHSEHNHISLSNLTKLFEKLQNQWTEFSHFAHKKSFSKKFSHLESIYVSQGGTIDVTISYTLQSILLSTSNGCIHFFELKKSSLENGISIITKNGKTRMNCCRKLLGSVRFNVRYSPTFVCVEECLDEYLINSNALSNSNVPHVIVSCESCRVVKFNLIELLKQAKENHMKSLETSTDLSHHNIPISNIAPVWSCEKFSLPAGLCLWKDNSNSTEHWFSHEIGNDESNAQNILNSKTFVVVTDYSKKQILFLNSKTGQVMNIFDNFACLIRPYDVECIGENEIMFIDQRSSNYSQIFVMKFQQQPSNDSQLFRKKMPMSNEKEWMKAGEGKATTKTSPKALVYDKISQTIIMSDLSNDSIKILTKDGNCVLTSFGTTGDATSNSHFTVPQGLFLDQFTGELFVCDYHNQRVQIFQ</sequence>
<dbReference type="GO" id="GO:0000209">
    <property type="term" value="P:protein polyubiquitination"/>
    <property type="evidence" value="ECO:0007669"/>
    <property type="project" value="TreeGrafter"/>
</dbReference>
<dbReference type="Proteomes" id="UP000816034">
    <property type="component" value="Unassembled WGS sequence"/>
</dbReference>
<name>A0AA88KQ81_NAELO</name>
<organism evidence="1 2">
    <name type="scientific">Naegleria lovaniensis</name>
    <name type="common">Amoeba</name>
    <dbReference type="NCBI Taxonomy" id="51637"/>
    <lineage>
        <taxon>Eukaryota</taxon>
        <taxon>Discoba</taxon>
        <taxon>Heterolobosea</taxon>
        <taxon>Tetramitia</taxon>
        <taxon>Eutetramitia</taxon>
        <taxon>Vahlkampfiidae</taxon>
        <taxon>Naegleria</taxon>
    </lineage>
</organism>
<dbReference type="RefSeq" id="XP_044553941.1">
    <property type="nucleotide sequence ID" value="XM_044689419.1"/>
</dbReference>
<keyword evidence="2" id="KW-1185">Reference proteome</keyword>
<dbReference type="GeneID" id="68105985"/>
<dbReference type="AlphaFoldDB" id="A0AA88KQ81"/>
<evidence type="ECO:0000313" key="2">
    <source>
        <dbReference type="Proteomes" id="UP000816034"/>
    </source>
</evidence>
<dbReference type="GO" id="GO:0043161">
    <property type="term" value="P:proteasome-mediated ubiquitin-dependent protein catabolic process"/>
    <property type="evidence" value="ECO:0007669"/>
    <property type="project" value="TreeGrafter"/>
</dbReference>
<dbReference type="Gene3D" id="2.120.10.30">
    <property type="entry name" value="TolB, C-terminal domain"/>
    <property type="match status" value="1"/>
</dbReference>
<dbReference type="GO" id="GO:0061630">
    <property type="term" value="F:ubiquitin protein ligase activity"/>
    <property type="evidence" value="ECO:0007669"/>
    <property type="project" value="TreeGrafter"/>
</dbReference>
<dbReference type="PANTHER" id="PTHR24104:SF25">
    <property type="entry name" value="PROTEIN LIN-41"/>
    <property type="match status" value="1"/>
</dbReference>
<gene>
    <name evidence="1" type="ORF">C9374_013532</name>
</gene>
<dbReference type="InterPro" id="IPR050952">
    <property type="entry name" value="TRIM-NHL_E3_ligases"/>
</dbReference>
<comment type="caution">
    <text evidence="1">The sequence shown here is derived from an EMBL/GenBank/DDBJ whole genome shotgun (WGS) entry which is preliminary data.</text>
</comment>
<dbReference type="SUPFAM" id="SSF63829">
    <property type="entry name" value="Calcium-dependent phosphotriesterase"/>
    <property type="match status" value="1"/>
</dbReference>
<dbReference type="PANTHER" id="PTHR24104">
    <property type="entry name" value="E3 UBIQUITIN-PROTEIN LIGASE NHLRC1-RELATED"/>
    <property type="match status" value="1"/>
</dbReference>
<reference evidence="1 2" key="1">
    <citation type="journal article" date="2018" name="BMC Genomics">
        <title>The genome of Naegleria lovaniensis, the basis for a comparative approach to unravel pathogenicity factors of the human pathogenic amoeba N. fowleri.</title>
        <authorList>
            <person name="Liechti N."/>
            <person name="Schurch N."/>
            <person name="Bruggmann R."/>
            <person name="Wittwer M."/>
        </authorList>
    </citation>
    <scope>NUCLEOTIDE SEQUENCE [LARGE SCALE GENOMIC DNA]</scope>
    <source>
        <strain evidence="1 2">ATCC 30569</strain>
    </source>
</reference>
<dbReference type="InterPro" id="IPR011042">
    <property type="entry name" value="6-blade_b-propeller_TolB-like"/>
</dbReference>
<evidence type="ECO:0000313" key="1">
    <source>
        <dbReference type="EMBL" id="KAG2392047.1"/>
    </source>
</evidence>
<dbReference type="EMBL" id="PYSW02000006">
    <property type="protein sequence ID" value="KAG2392047.1"/>
    <property type="molecule type" value="Genomic_DNA"/>
</dbReference>
<proteinExistence type="predicted"/>
<accession>A0AA88KQ81</accession>